<proteinExistence type="predicted"/>
<dbReference type="GO" id="GO:0045893">
    <property type="term" value="P:positive regulation of DNA-templated transcription"/>
    <property type="evidence" value="ECO:0007669"/>
    <property type="project" value="TreeGrafter"/>
</dbReference>
<sequence>MGKNSKVFKDKEKNRLDDLQGLITSLLAIKGNNSTNDKAVLEMQVNQMMTEWKAELNKPSPASSHNDGSLGSFSSDLYRMLQQFDVEDDATSGLAHCIDLKPVPEPNYHSIPVGDELNLHEGCFSNQTMGEHGYQEFDDYIDLPWVNNSEATNQLAFDQFDVHQDFQNNNCTGLVGSGKFEEDSMHYASALQQSICHPSSSMMKPKCALWDCCVPAQYQDYCCDIHASSAFNEGQSGMTPVVRHRGISLQDDPLFATLHAKMEGKDVGIPECEGAATMKCPWNSPELFDISFFEGETIREWLYFDKPRKAFKCGNRKQKKLPDYSGRGWHESRGQMMKEYGGVKKSYYMDPQPLERFAWHLYEYVMDNCDALILCRLTLKFVDEKKSPKGKIIKNSIAELQKQMGRLVAESPTDNELSVKHETEDNLKDDSETVYSTQEQMAPSNDGRY</sequence>
<evidence type="ECO:0000313" key="2">
    <source>
        <dbReference type="EMBL" id="KAF9608718.1"/>
    </source>
</evidence>
<dbReference type="GO" id="GO:0005634">
    <property type="term" value="C:nucleus"/>
    <property type="evidence" value="ECO:0007669"/>
    <property type="project" value="TreeGrafter"/>
</dbReference>
<dbReference type="GO" id="GO:0048578">
    <property type="term" value="P:positive regulation of long-day photoperiodism, flowering"/>
    <property type="evidence" value="ECO:0007669"/>
    <property type="project" value="InterPro"/>
</dbReference>
<keyword evidence="3" id="KW-1185">Reference proteome</keyword>
<dbReference type="InterPro" id="IPR039277">
    <property type="entry name" value="VOZ1/VOZ2"/>
</dbReference>
<protein>
    <recommendedName>
        <fullName evidence="4">Transcription factor VOZ1</fullName>
    </recommendedName>
</protein>
<gene>
    <name evidence="2" type="ORF">IFM89_010850</name>
</gene>
<accession>A0A835I2B2</accession>
<dbReference type="PANTHER" id="PTHR33873">
    <property type="entry name" value="TRANSCRIPTION FACTOR VOZ1"/>
    <property type="match status" value="1"/>
</dbReference>
<feature type="compositionally biased region" description="Basic and acidic residues" evidence="1">
    <location>
        <begin position="417"/>
        <end position="431"/>
    </location>
</feature>
<evidence type="ECO:0000256" key="1">
    <source>
        <dbReference type="SAM" id="MobiDB-lite"/>
    </source>
</evidence>
<organism evidence="2 3">
    <name type="scientific">Coptis chinensis</name>
    <dbReference type="NCBI Taxonomy" id="261450"/>
    <lineage>
        <taxon>Eukaryota</taxon>
        <taxon>Viridiplantae</taxon>
        <taxon>Streptophyta</taxon>
        <taxon>Embryophyta</taxon>
        <taxon>Tracheophyta</taxon>
        <taxon>Spermatophyta</taxon>
        <taxon>Magnoliopsida</taxon>
        <taxon>Ranunculales</taxon>
        <taxon>Ranunculaceae</taxon>
        <taxon>Coptidoideae</taxon>
        <taxon>Coptis</taxon>
    </lineage>
</organism>
<evidence type="ECO:0008006" key="4">
    <source>
        <dbReference type="Google" id="ProtNLM"/>
    </source>
</evidence>
<feature type="compositionally biased region" description="Polar residues" evidence="1">
    <location>
        <begin position="433"/>
        <end position="443"/>
    </location>
</feature>
<comment type="caution">
    <text evidence="2">The sequence shown here is derived from an EMBL/GenBank/DDBJ whole genome shotgun (WGS) entry which is preliminary data.</text>
</comment>
<dbReference type="Proteomes" id="UP000631114">
    <property type="component" value="Unassembled WGS sequence"/>
</dbReference>
<dbReference type="GO" id="GO:0043565">
    <property type="term" value="F:sequence-specific DNA binding"/>
    <property type="evidence" value="ECO:0007669"/>
    <property type="project" value="TreeGrafter"/>
</dbReference>
<dbReference type="EMBL" id="JADFTS010000004">
    <property type="protein sequence ID" value="KAF9608718.1"/>
    <property type="molecule type" value="Genomic_DNA"/>
</dbReference>
<feature type="region of interest" description="Disordered" evidence="1">
    <location>
        <begin position="410"/>
        <end position="449"/>
    </location>
</feature>
<dbReference type="OrthoDB" id="1848362at2759"/>
<dbReference type="PANTHER" id="PTHR33873:SF15">
    <property type="entry name" value="TRANSCRIPTION FACTOR VOZ2"/>
    <property type="match status" value="1"/>
</dbReference>
<name>A0A835I2B2_9MAGN</name>
<evidence type="ECO:0000313" key="3">
    <source>
        <dbReference type="Proteomes" id="UP000631114"/>
    </source>
</evidence>
<reference evidence="2 3" key="1">
    <citation type="submission" date="2020-10" db="EMBL/GenBank/DDBJ databases">
        <title>The Coptis chinensis genome and diversification of protoberbering-type alkaloids.</title>
        <authorList>
            <person name="Wang B."/>
            <person name="Shu S."/>
            <person name="Song C."/>
            <person name="Liu Y."/>
        </authorList>
    </citation>
    <scope>NUCLEOTIDE SEQUENCE [LARGE SCALE GENOMIC DNA]</scope>
    <source>
        <strain evidence="2">HL-2020</strain>
        <tissue evidence="2">Leaf</tissue>
    </source>
</reference>
<dbReference type="AlphaFoldDB" id="A0A835I2B2"/>